<dbReference type="InterPro" id="IPR000792">
    <property type="entry name" value="Tscrpt_reg_LuxR_C"/>
</dbReference>
<protein>
    <submittedName>
        <fullName evidence="9">Response regulator transcription factor</fullName>
    </submittedName>
</protein>
<dbReference type="InterPro" id="IPR016032">
    <property type="entry name" value="Sig_transdc_resp-reg_C-effctor"/>
</dbReference>
<sequence>MTAIKVLIADDQTLMREGLKTIIELEEDMEVVATAQDGQDAIEKVKMFEPNLILMDIKMPNMNGIDSLKKIKKLNPHMRIVILTTFAEDDYIIEGLASGADGFLLKDMNYDQLIHSIREAAVGQLMLPTVIASKLAQRLSKFNSAIENEINVDKLKKNGIHLSEREREVASLVVKGFSNRKIAGQLFISEGTVKNYISEIYSKLGVKDRAQAIVYLKELQLK</sequence>
<keyword evidence="4" id="KW-0238">DNA-binding</keyword>
<evidence type="ECO:0000256" key="2">
    <source>
        <dbReference type="ARBA" id="ARBA00022553"/>
    </source>
</evidence>
<dbReference type="PRINTS" id="PR00038">
    <property type="entry name" value="HTHLUXR"/>
</dbReference>
<evidence type="ECO:0000256" key="6">
    <source>
        <dbReference type="PROSITE-ProRule" id="PRU00169"/>
    </source>
</evidence>
<comment type="caution">
    <text evidence="9">The sequence shown here is derived from an EMBL/GenBank/DDBJ whole genome shotgun (WGS) entry which is preliminary data.</text>
</comment>
<dbReference type="PROSITE" id="PS50110">
    <property type="entry name" value="RESPONSE_REGULATORY"/>
    <property type="match status" value="1"/>
</dbReference>
<dbReference type="SUPFAM" id="SSF46894">
    <property type="entry name" value="C-terminal effector domain of the bipartite response regulators"/>
    <property type="match status" value="1"/>
</dbReference>
<dbReference type="SUPFAM" id="SSF52172">
    <property type="entry name" value="CheY-like"/>
    <property type="match status" value="1"/>
</dbReference>
<dbReference type="PANTHER" id="PTHR43214:SF24">
    <property type="entry name" value="TRANSCRIPTIONAL REGULATORY PROTEIN NARL-RELATED"/>
    <property type="match status" value="1"/>
</dbReference>
<feature type="domain" description="HTH luxR-type" evidence="7">
    <location>
        <begin position="155"/>
        <end position="220"/>
    </location>
</feature>
<keyword evidence="10" id="KW-1185">Reference proteome</keyword>
<accession>A0ABT5VEK1</accession>
<dbReference type="InterPro" id="IPR011006">
    <property type="entry name" value="CheY-like_superfamily"/>
</dbReference>
<evidence type="ECO:0000313" key="9">
    <source>
        <dbReference type="EMBL" id="MDE5413762.1"/>
    </source>
</evidence>
<organism evidence="9 10">
    <name type="scientific">Alkalihalobacterium chitinilyticum</name>
    <dbReference type="NCBI Taxonomy" id="2980103"/>
    <lineage>
        <taxon>Bacteria</taxon>
        <taxon>Bacillati</taxon>
        <taxon>Bacillota</taxon>
        <taxon>Bacilli</taxon>
        <taxon>Bacillales</taxon>
        <taxon>Bacillaceae</taxon>
        <taxon>Alkalihalobacterium</taxon>
    </lineage>
</organism>
<evidence type="ECO:0000259" key="7">
    <source>
        <dbReference type="PROSITE" id="PS50043"/>
    </source>
</evidence>
<evidence type="ECO:0000256" key="4">
    <source>
        <dbReference type="ARBA" id="ARBA00023125"/>
    </source>
</evidence>
<evidence type="ECO:0000259" key="8">
    <source>
        <dbReference type="PROSITE" id="PS50110"/>
    </source>
</evidence>
<name>A0ABT5VEK1_9BACI</name>
<keyword evidence="3" id="KW-0805">Transcription regulation</keyword>
<reference evidence="9" key="1">
    <citation type="submission" date="2024-05" db="EMBL/GenBank/DDBJ databases">
        <title>Alkalihalobacillus sp. strain MEB203 novel alkaliphilic bacterium from Lonar Lake, India.</title>
        <authorList>
            <person name="Joshi A."/>
            <person name="Thite S."/>
            <person name="Mengade P."/>
        </authorList>
    </citation>
    <scope>NUCLEOTIDE SEQUENCE</scope>
    <source>
        <strain evidence="9">MEB 203</strain>
    </source>
</reference>
<dbReference type="PANTHER" id="PTHR43214">
    <property type="entry name" value="TWO-COMPONENT RESPONSE REGULATOR"/>
    <property type="match status" value="1"/>
</dbReference>
<dbReference type="Pfam" id="PF00196">
    <property type="entry name" value="GerE"/>
    <property type="match status" value="1"/>
</dbReference>
<keyword evidence="5" id="KW-0804">Transcription</keyword>
<keyword evidence="2 6" id="KW-0597">Phosphoprotein</keyword>
<dbReference type="PROSITE" id="PS50043">
    <property type="entry name" value="HTH_LUXR_2"/>
    <property type="match status" value="1"/>
</dbReference>
<feature type="domain" description="Response regulatory" evidence="8">
    <location>
        <begin position="5"/>
        <end position="121"/>
    </location>
</feature>
<dbReference type="InterPro" id="IPR058245">
    <property type="entry name" value="NreC/VraR/RcsB-like_REC"/>
</dbReference>
<dbReference type="InterPro" id="IPR001789">
    <property type="entry name" value="Sig_transdc_resp-reg_receiver"/>
</dbReference>
<dbReference type="InterPro" id="IPR039420">
    <property type="entry name" value="WalR-like"/>
</dbReference>
<dbReference type="Gene3D" id="3.40.50.2300">
    <property type="match status" value="1"/>
</dbReference>
<evidence type="ECO:0000313" key="10">
    <source>
        <dbReference type="Proteomes" id="UP001148125"/>
    </source>
</evidence>
<dbReference type="SMART" id="SM00421">
    <property type="entry name" value="HTH_LUXR"/>
    <property type="match status" value="1"/>
</dbReference>
<evidence type="ECO:0000256" key="5">
    <source>
        <dbReference type="ARBA" id="ARBA00023163"/>
    </source>
</evidence>
<comment type="subcellular location">
    <subcellularLocation>
        <location evidence="1">Cytoplasm</location>
    </subcellularLocation>
</comment>
<gene>
    <name evidence="9" type="ORF">N7Z68_10225</name>
</gene>
<evidence type="ECO:0000256" key="1">
    <source>
        <dbReference type="ARBA" id="ARBA00004496"/>
    </source>
</evidence>
<dbReference type="Pfam" id="PF00072">
    <property type="entry name" value="Response_reg"/>
    <property type="match status" value="1"/>
</dbReference>
<dbReference type="CDD" id="cd17535">
    <property type="entry name" value="REC_NarL-like"/>
    <property type="match status" value="1"/>
</dbReference>
<dbReference type="SMART" id="SM00448">
    <property type="entry name" value="REC"/>
    <property type="match status" value="1"/>
</dbReference>
<feature type="modified residue" description="4-aspartylphosphate" evidence="6">
    <location>
        <position position="56"/>
    </location>
</feature>
<dbReference type="EMBL" id="JAOTPO010000006">
    <property type="protein sequence ID" value="MDE5413762.1"/>
    <property type="molecule type" value="Genomic_DNA"/>
</dbReference>
<dbReference type="CDD" id="cd06170">
    <property type="entry name" value="LuxR_C_like"/>
    <property type="match status" value="1"/>
</dbReference>
<dbReference type="Proteomes" id="UP001148125">
    <property type="component" value="Unassembled WGS sequence"/>
</dbReference>
<evidence type="ECO:0000256" key="3">
    <source>
        <dbReference type="ARBA" id="ARBA00023015"/>
    </source>
</evidence>
<proteinExistence type="predicted"/>